<evidence type="ECO:0000313" key="2">
    <source>
        <dbReference type="Proteomes" id="UP000604825"/>
    </source>
</evidence>
<sequence length="471" mass="51742">MADSPPPPPPPAPTTITALSDDLLLEIFLRLPSVASLARAAFACRAFLHAVLSSPAFRRRFRELRARPLLALFLLPDMRAIVPAGAGKSSDIAAAFDGLLQDFGASEWRSDPVIPYSDGYAYFVNQATDQSACYSPHSQALNIYPKNLRYDNNAFLEFHTLPPDGEEQRPSRVLVLPEMDTGGALDDTTGSVVNGFVCWVHTGKGCILALNTVTFQFSRMDLPPPLKVPSSRFQLGHTKDGEFCVVSVLQCMLSVWLWAADGDGVERFMPHKTFSLCANVSEVINEADVHIRPMAVINGFVYLSLTVAPLGDPRAPQLFVSFCLETAKVNLLHKESKLIFCPVDPYIKVSWPSSLIHGKEDSKTGVRGNISEDDGPMGTEEDSPVLFTALQSFKQKMIDNGNSNFAEIDSFLLDDERNSLLNRIATLESRLAAARDRVLRIGTKPNSMNGMELVTSESELAAARDCLETRY</sequence>
<evidence type="ECO:0000313" key="1">
    <source>
        <dbReference type="EMBL" id="CAD6258481.1"/>
    </source>
</evidence>
<keyword evidence="2" id="KW-1185">Reference proteome</keyword>
<evidence type="ECO:0008006" key="3">
    <source>
        <dbReference type="Google" id="ProtNLM"/>
    </source>
</evidence>
<dbReference type="InterPro" id="IPR036047">
    <property type="entry name" value="F-box-like_dom_sf"/>
</dbReference>
<protein>
    <recommendedName>
        <fullName evidence="3">F-box domain-containing protein</fullName>
    </recommendedName>
</protein>
<dbReference type="EMBL" id="CAJGYO010000010">
    <property type="protein sequence ID" value="CAD6258481.1"/>
    <property type="molecule type" value="Genomic_DNA"/>
</dbReference>
<reference evidence="1" key="1">
    <citation type="submission" date="2020-10" db="EMBL/GenBank/DDBJ databases">
        <authorList>
            <person name="Han B."/>
            <person name="Lu T."/>
            <person name="Zhao Q."/>
            <person name="Huang X."/>
            <person name="Zhao Y."/>
        </authorList>
    </citation>
    <scope>NUCLEOTIDE SEQUENCE</scope>
</reference>
<dbReference type="SUPFAM" id="SSF81383">
    <property type="entry name" value="F-box domain"/>
    <property type="match status" value="1"/>
</dbReference>
<dbReference type="PANTHER" id="PTHR33207">
    <property type="entry name" value="F-BOX DOMAIN CONTAINING PROTEIN-RELATED"/>
    <property type="match status" value="1"/>
</dbReference>
<dbReference type="Proteomes" id="UP000604825">
    <property type="component" value="Unassembled WGS sequence"/>
</dbReference>
<gene>
    <name evidence="1" type="ORF">NCGR_LOCUS41953</name>
</gene>
<comment type="caution">
    <text evidence="1">The sequence shown here is derived from an EMBL/GenBank/DDBJ whole genome shotgun (WGS) entry which is preliminary data.</text>
</comment>
<accession>A0A811QH07</accession>
<name>A0A811QH07_9POAL</name>
<proteinExistence type="predicted"/>
<dbReference type="AlphaFoldDB" id="A0A811QH07"/>
<dbReference type="OrthoDB" id="610807at2759"/>
<organism evidence="1 2">
    <name type="scientific">Miscanthus lutarioriparius</name>
    <dbReference type="NCBI Taxonomy" id="422564"/>
    <lineage>
        <taxon>Eukaryota</taxon>
        <taxon>Viridiplantae</taxon>
        <taxon>Streptophyta</taxon>
        <taxon>Embryophyta</taxon>
        <taxon>Tracheophyta</taxon>
        <taxon>Spermatophyta</taxon>
        <taxon>Magnoliopsida</taxon>
        <taxon>Liliopsida</taxon>
        <taxon>Poales</taxon>
        <taxon>Poaceae</taxon>
        <taxon>PACMAD clade</taxon>
        <taxon>Panicoideae</taxon>
        <taxon>Andropogonodae</taxon>
        <taxon>Andropogoneae</taxon>
        <taxon>Saccharinae</taxon>
        <taxon>Miscanthus</taxon>
    </lineage>
</organism>